<evidence type="ECO:0000259" key="1">
    <source>
        <dbReference type="SMART" id="SM00256"/>
    </source>
</evidence>
<evidence type="ECO:0000313" key="2">
    <source>
        <dbReference type="EMBL" id="KAJ7958033.1"/>
    </source>
</evidence>
<dbReference type="EMBL" id="JARAOO010000008">
    <property type="protein sequence ID" value="KAJ7958033.1"/>
    <property type="molecule type" value="Genomic_DNA"/>
</dbReference>
<accession>A0AAD7PJM7</accession>
<evidence type="ECO:0000313" key="3">
    <source>
        <dbReference type="Proteomes" id="UP001163823"/>
    </source>
</evidence>
<dbReference type="InterPro" id="IPR036047">
    <property type="entry name" value="F-box-like_dom_sf"/>
</dbReference>
<dbReference type="InterPro" id="IPR001810">
    <property type="entry name" value="F-box_dom"/>
</dbReference>
<organism evidence="2 3">
    <name type="scientific">Quillaja saponaria</name>
    <name type="common">Soap bark tree</name>
    <dbReference type="NCBI Taxonomy" id="32244"/>
    <lineage>
        <taxon>Eukaryota</taxon>
        <taxon>Viridiplantae</taxon>
        <taxon>Streptophyta</taxon>
        <taxon>Embryophyta</taxon>
        <taxon>Tracheophyta</taxon>
        <taxon>Spermatophyta</taxon>
        <taxon>Magnoliopsida</taxon>
        <taxon>eudicotyledons</taxon>
        <taxon>Gunneridae</taxon>
        <taxon>Pentapetalae</taxon>
        <taxon>rosids</taxon>
        <taxon>fabids</taxon>
        <taxon>Fabales</taxon>
        <taxon>Quillajaceae</taxon>
        <taxon>Quillaja</taxon>
    </lineage>
</organism>
<name>A0AAD7PJM7_QUISA</name>
<dbReference type="EMBL" id="JARAOO010000008">
    <property type="protein sequence ID" value="KAJ7958032.1"/>
    <property type="molecule type" value="Genomic_DNA"/>
</dbReference>
<reference evidence="2" key="1">
    <citation type="journal article" date="2023" name="Science">
        <title>Elucidation of the pathway for biosynthesis of saponin adjuvants from the soapbark tree.</title>
        <authorList>
            <person name="Reed J."/>
            <person name="Orme A."/>
            <person name="El-Demerdash A."/>
            <person name="Owen C."/>
            <person name="Martin L.B.B."/>
            <person name="Misra R.C."/>
            <person name="Kikuchi S."/>
            <person name="Rejzek M."/>
            <person name="Martin A.C."/>
            <person name="Harkess A."/>
            <person name="Leebens-Mack J."/>
            <person name="Louveau T."/>
            <person name="Stephenson M.J."/>
            <person name="Osbourn A."/>
        </authorList>
    </citation>
    <scope>NUCLEOTIDE SEQUENCE</scope>
    <source>
        <strain evidence="2">S10</strain>
    </source>
</reference>
<dbReference type="KEGG" id="qsa:O6P43_018818"/>
<dbReference type="AlphaFoldDB" id="A0AAD7PJM7"/>
<dbReference type="SMART" id="SM00256">
    <property type="entry name" value="FBOX"/>
    <property type="match status" value="1"/>
</dbReference>
<sequence>MDACKSNCNLIATRVWNIVKMDKIDPPPKVGRGCFSCLCCLPSDLLVLISMRLSVLDYICCRSVCRCWRSAFSQLQFSFSRRPWVIFLRVDKDKEKELHILSLVEKLKVSSFLTPVVYTIGKVGDPLTGRVYNIPELSGKRFLLSKYGWLLLFSSMDCSSSNPSLFFFNPFLQSIIDLPFIDVSCLKQPVFSITAPPTSRDCTMFLISCCDEIASNKIKICIWQHGEDKWNSMTFRHGDLKIPYVINIVFVKGIFYCFHAGGHLSAFNVSNCSWSYLLGPEDFYMREYPYDSTHVSFEFHCSGDVFICMDSDTSHVRPMVKLKDPPEVTLWNWEFKNKWILPLELLRSNPKKAISIENNLVLDSFNLSSWYGICECPEDGLKFKLQSRKFWRSYNLSRGLCTTIAWIEPRLA</sequence>
<comment type="caution">
    <text evidence="2">The sequence shown here is derived from an EMBL/GenBank/DDBJ whole genome shotgun (WGS) entry which is preliminary data.</text>
</comment>
<dbReference type="InterPro" id="IPR005174">
    <property type="entry name" value="KIB1-4_b-propeller"/>
</dbReference>
<dbReference type="PANTHER" id="PTHR33127">
    <property type="entry name" value="TRANSMEMBRANE PROTEIN"/>
    <property type="match status" value="1"/>
</dbReference>
<protein>
    <submittedName>
        <fullName evidence="2">F-box/kelch-repeat protein</fullName>
    </submittedName>
</protein>
<keyword evidence="3" id="KW-1185">Reference proteome</keyword>
<dbReference type="Pfam" id="PF00646">
    <property type="entry name" value="F-box"/>
    <property type="match status" value="1"/>
</dbReference>
<dbReference type="SUPFAM" id="SSF81383">
    <property type="entry name" value="F-box domain"/>
    <property type="match status" value="1"/>
</dbReference>
<dbReference type="PANTHER" id="PTHR33127:SF5">
    <property type="entry name" value="TRANSMEMBRANE PROTEIN"/>
    <property type="match status" value="1"/>
</dbReference>
<proteinExistence type="predicted"/>
<gene>
    <name evidence="2" type="ORF">O6P43_018818</name>
</gene>
<dbReference type="Pfam" id="PF03478">
    <property type="entry name" value="Beta-prop_KIB1-4"/>
    <property type="match status" value="1"/>
</dbReference>
<feature type="domain" description="F-box" evidence="1">
    <location>
        <begin position="41"/>
        <end position="81"/>
    </location>
</feature>
<dbReference type="Proteomes" id="UP001163823">
    <property type="component" value="Chromosome 8"/>
</dbReference>